<evidence type="ECO:0000313" key="1">
    <source>
        <dbReference type="EMBL" id="KAJ7961751.1"/>
    </source>
</evidence>
<keyword evidence="2" id="KW-1185">Reference proteome</keyword>
<dbReference type="EMBL" id="JARAOO010000007">
    <property type="protein sequence ID" value="KAJ7961751.1"/>
    <property type="molecule type" value="Genomic_DNA"/>
</dbReference>
<gene>
    <name evidence="1" type="ORF">O6P43_017059</name>
</gene>
<evidence type="ECO:0000313" key="2">
    <source>
        <dbReference type="Proteomes" id="UP001163823"/>
    </source>
</evidence>
<organism evidence="1 2">
    <name type="scientific">Quillaja saponaria</name>
    <name type="common">Soap bark tree</name>
    <dbReference type="NCBI Taxonomy" id="32244"/>
    <lineage>
        <taxon>Eukaryota</taxon>
        <taxon>Viridiplantae</taxon>
        <taxon>Streptophyta</taxon>
        <taxon>Embryophyta</taxon>
        <taxon>Tracheophyta</taxon>
        <taxon>Spermatophyta</taxon>
        <taxon>Magnoliopsida</taxon>
        <taxon>eudicotyledons</taxon>
        <taxon>Gunneridae</taxon>
        <taxon>Pentapetalae</taxon>
        <taxon>rosids</taxon>
        <taxon>fabids</taxon>
        <taxon>Fabales</taxon>
        <taxon>Quillajaceae</taxon>
        <taxon>Quillaja</taxon>
    </lineage>
</organism>
<reference evidence="1" key="1">
    <citation type="journal article" date="2023" name="Science">
        <title>Elucidation of the pathway for biosynthesis of saponin adjuvants from the soapbark tree.</title>
        <authorList>
            <person name="Reed J."/>
            <person name="Orme A."/>
            <person name="El-Demerdash A."/>
            <person name="Owen C."/>
            <person name="Martin L.B.B."/>
            <person name="Misra R.C."/>
            <person name="Kikuchi S."/>
            <person name="Rejzek M."/>
            <person name="Martin A.C."/>
            <person name="Harkess A."/>
            <person name="Leebens-Mack J."/>
            <person name="Louveau T."/>
            <person name="Stephenson M.J."/>
            <person name="Osbourn A."/>
        </authorList>
    </citation>
    <scope>NUCLEOTIDE SEQUENCE</scope>
    <source>
        <strain evidence="1">S10</strain>
    </source>
</reference>
<sequence length="111" mass="11693">MAGIELKTAPVDFRFPTTNQNSTCYGGGDNSGRMAALAEIGMRGATHTIGQEVCPSGDLMHLSGQEVSSAATWCTRLARGASSPMATWCLRLGRRCVLSSGVGRPDAFVWA</sequence>
<dbReference type="AlphaFoldDB" id="A0AAD7PMZ0"/>
<dbReference type="KEGG" id="qsa:O6P43_017059"/>
<proteinExistence type="predicted"/>
<comment type="caution">
    <text evidence="1">The sequence shown here is derived from an EMBL/GenBank/DDBJ whole genome shotgun (WGS) entry which is preliminary data.</text>
</comment>
<dbReference type="Proteomes" id="UP001163823">
    <property type="component" value="Chromosome 7"/>
</dbReference>
<protein>
    <submittedName>
        <fullName evidence="1">Cytochrome c oxidase subunit</fullName>
    </submittedName>
</protein>
<name>A0AAD7PMZ0_QUISA</name>
<accession>A0AAD7PMZ0</accession>